<accession>A0A7S3GL55</accession>
<protein>
    <submittedName>
        <fullName evidence="1">Uncharacterized protein</fullName>
    </submittedName>
</protein>
<dbReference type="EMBL" id="HBIB01048826">
    <property type="protein sequence ID" value="CAE0269818.1"/>
    <property type="molecule type" value="Transcribed_RNA"/>
</dbReference>
<dbReference type="AlphaFoldDB" id="A0A7S3GL55"/>
<organism evidence="1">
    <name type="scientific">Palpitomonas bilix</name>
    <dbReference type="NCBI Taxonomy" id="652834"/>
    <lineage>
        <taxon>Eukaryota</taxon>
        <taxon>Eukaryota incertae sedis</taxon>
    </lineage>
</organism>
<gene>
    <name evidence="1" type="ORF">PBIL07802_LOCUS32171</name>
</gene>
<reference evidence="1" key="1">
    <citation type="submission" date="2021-01" db="EMBL/GenBank/DDBJ databases">
        <authorList>
            <person name="Corre E."/>
            <person name="Pelletier E."/>
            <person name="Niang G."/>
            <person name="Scheremetjew M."/>
            <person name="Finn R."/>
            <person name="Kale V."/>
            <person name="Holt S."/>
            <person name="Cochrane G."/>
            <person name="Meng A."/>
            <person name="Brown T."/>
            <person name="Cohen L."/>
        </authorList>
    </citation>
    <scope>NUCLEOTIDE SEQUENCE</scope>
    <source>
        <strain evidence="1">NIES-2562</strain>
    </source>
</reference>
<sequence length="600" mass="70902">MAVTESLLPIEIFDDYSPRSIHYPKQRKGYVFDDVRVYALFARKLFAKLRELVVDKGASNASKIIIHGGYLSNSSDGTSHFVIQTLEDIADHLRQMAKKVFNGSDEGRDSAAHLLETITDEEGGKEYRYWSDLMSAADHTKRSFIRSLREKGLELRTLMSALDYRTLHKESLSNVMQDFYSILMWLVPLRVNADEGLRSEHKKEIKFLSFLFLCTCKHLHKIRTSEKQSCEPFRYETSCGFEKGFDKLDLFSNLIVRKEYYVFQKLFELSVTNCPDFSTIEGLEREDMKISSFWFHCALQCVVPKRPLSVYAFIKDIQSLCEDEEFRYEKDIWNPFYFYLKGERFFALLSHMFHVMFIVERDSLEPAVLFELITAYFQTCRNLLLSQERHINKPGYKENKMGSLNSLTTQFWILFKDCEDSLNDIELRGKNTGISKSQEDEVTMPNLYRFILYRLFRNPFSIEIYAPCDDDAWKIEIDNMKTQIVTRRYTHLVFNERIAGSLLSRLVLLPLCERTRKLHFKYVAEMRKYYRYLVSTLDSAHLDLEMIQKYNVDQERHMKWRRDQLSLILRIANEDIEADDAEVRDLIHETVEKYREEMGL</sequence>
<proteinExistence type="predicted"/>
<evidence type="ECO:0000313" key="1">
    <source>
        <dbReference type="EMBL" id="CAE0269818.1"/>
    </source>
</evidence>
<name>A0A7S3GL55_9EUKA</name>